<reference evidence="2" key="2">
    <citation type="journal article" date="2023" name="IMA Fungus">
        <title>Comparative genomic study of the Penicillium genus elucidates a diverse pangenome and 15 lateral gene transfer events.</title>
        <authorList>
            <person name="Petersen C."/>
            <person name="Sorensen T."/>
            <person name="Nielsen M.R."/>
            <person name="Sondergaard T.E."/>
            <person name="Sorensen J.L."/>
            <person name="Fitzpatrick D.A."/>
            <person name="Frisvad J.C."/>
            <person name="Nielsen K.L."/>
        </authorList>
    </citation>
    <scope>NUCLEOTIDE SEQUENCE</scope>
    <source>
        <strain evidence="2">IBT 16125</strain>
    </source>
</reference>
<evidence type="ECO:0000313" key="2">
    <source>
        <dbReference type="EMBL" id="KAJ5460923.1"/>
    </source>
</evidence>
<evidence type="ECO:0000256" key="1">
    <source>
        <dbReference type="SAM" id="MobiDB-lite"/>
    </source>
</evidence>
<name>A0AAD6CER0_9EURO</name>
<organism evidence="2 3">
    <name type="scientific">Penicillium daleae</name>
    <dbReference type="NCBI Taxonomy" id="63821"/>
    <lineage>
        <taxon>Eukaryota</taxon>
        <taxon>Fungi</taxon>
        <taxon>Dikarya</taxon>
        <taxon>Ascomycota</taxon>
        <taxon>Pezizomycotina</taxon>
        <taxon>Eurotiomycetes</taxon>
        <taxon>Eurotiomycetidae</taxon>
        <taxon>Eurotiales</taxon>
        <taxon>Aspergillaceae</taxon>
        <taxon>Penicillium</taxon>
    </lineage>
</organism>
<dbReference type="RefSeq" id="XP_056769965.1">
    <property type="nucleotide sequence ID" value="XM_056905858.1"/>
</dbReference>
<dbReference type="GeneID" id="81596101"/>
<protein>
    <recommendedName>
        <fullName evidence="4">F-box domain-containing protein</fullName>
    </recommendedName>
</protein>
<keyword evidence="3" id="KW-1185">Reference proteome</keyword>
<dbReference type="AlphaFoldDB" id="A0AAD6CER0"/>
<sequence>MLAAMLAIPTLDTIPFDIIYQIATLLDATDYVQLSHTNRAIYAQLNVDSIARSIIKNSLAYSREGRTALVAQSGYPEAIRRWVNINEAVATASPYAVAVLAYATHFLYHQGILCYHVEHEIRLLDVYHADRQERLLDLRNIIPRLDSSSVATSVAPLNRITLLYFNNEILVFCLDGSGGQNSWLIAIDTALQRGRRKRLLLQRSVPASAPIFVRHTQSYLWYGVFLATLGPQGSWVCYGVDMTTNEAIRVYLNGVVEGEIGQTLCFEMYQDHLYAVSTHVTYDDDDHSSFYHWFCYSPQQKSQKWSGRIWRRNHREGPINEMWTNLSIQFDQTTGGPIVVECRREWPNGNSENHRTIYREALPTPAKLRLDYPRGGIESHSWSDGFNGALSGSEMHHMNSSRPKKRLRRNCHAEYESSDPSQRREFIAAYTKHHCYHLAASTFIDIVNDPERQADGVHIRDFLRLRTISRKRKSPIDEKGIAGKPGLLYPPTQFDANGRAVEGSDECFASRGMNMWPAEDAPTGLCRLLCPSSCSGKLRAILDEDTLVYSVSSPGLPSGHLAIILISFDPMLHIPTLTPLGVSEDRLHLESPFPVALTKPTESDRGIVKQAVPLYRVINRGCRLR</sequence>
<evidence type="ECO:0008006" key="4">
    <source>
        <dbReference type="Google" id="ProtNLM"/>
    </source>
</evidence>
<gene>
    <name evidence="2" type="ORF">N7458_002475</name>
</gene>
<dbReference type="Proteomes" id="UP001213681">
    <property type="component" value="Unassembled WGS sequence"/>
</dbReference>
<proteinExistence type="predicted"/>
<reference evidence="2" key="1">
    <citation type="submission" date="2022-12" db="EMBL/GenBank/DDBJ databases">
        <authorList>
            <person name="Petersen C."/>
        </authorList>
    </citation>
    <scope>NUCLEOTIDE SEQUENCE</scope>
    <source>
        <strain evidence="2">IBT 16125</strain>
    </source>
</reference>
<feature type="region of interest" description="Disordered" evidence="1">
    <location>
        <begin position="394"/>
        <end position="418"/>
    </location>
</feature>
<evidence type="ECO:0000313" key="3">
    <source>
        <dbReference type="Proteomes" id="UP001213681"/>
    </source>
</evidence>
<accession>A0AAD6CER0</accession>
<comment type="caution">
    <text evidence="2">The sequence shown here is derived from an EMBL/GenBank/DDBJ whole genome shotgun (WGS) entry which is preliminary data.</text>
</comment>
<dbReference type="EMBL" id="JAPVEA010000002">
    <property type="protein sequence ID" value="KAJ5460923.1"/>
    <property type="molecule type" value="Genomic_DNA"/>
</dbReference>